<keyword evidence="2" id="KW-0121">Carboxypeptidase</keyword>
<dbReference type="Pfam" id="PF02016">
    <property type="entry name" value="Peptidase_S66"/>
    <property type="match status" value="1"/>
</dbReference>
<evidence type="ECO:0000313" key="10">
    <source>
        <dbReference type="Proteomes" id="UP000017081"/>
    </source>
</evidence>
<evidence type="ECO:0000256" key="5">
    <source>
        <dbReference type="ARBA" id="ARBA00022825"/>
    </source>
</evidence>
<feature type="domain" description="LD-carboxypeptidase N-terminal" evidence="7">
    <location>
        <begin position="10"/>
        <end position="126"/>
    </location>
</feature>
<name>U7VDK0_9FUSO</name>
<comment type="caution">
    <text evidence="9">The sequence shown here is derived from an EMBL/GenBank/DDBJ whole genome shotgun (WGS) entry which is preliminary data.</text>
</comment>
<sequence>MKRLKVGDTIGLVAPASSVNKDKLKSAIENLEKLGFKVKVGKSVENIWYSFAGTDEERATDINNFFQDKDVDAIMCVRGGYGGIRMLSLLDYEVIKNNPKPFIGYSDVTSLHMAFFKKCNLKTFHGPMAVSNFSEDYSLDTLDDFIKVMTSNESYTIKNFYEKIYFYNTLKGRGQLVGGNLAVLVSNLGTEFDLEYDNKILFLEDIGESTYKVDRMLWQLKNLGIFDKVSGIVLGDFKKCDKSSEDDMSLQDVFYSHFKDLKKPVCYNLKSGHCTPMLTLEFGEILEIDGEKEEIIVIK</sequence>
<dbReference type="SUPFAM" id="SSF52317">
    <property type="entry name" value="Class I glutamine amidotransferase-like"/>
    <property type="match status" value="1"/>
</dbReference>
<dbReference type="eggNOG" id="COG1619">
    <property type="taxonomic scope" value="Bacteria"/>
</dbReference>
<feature type="active site" description="Charge relay system" evidence="6">
    <location>
        <position position="204"/>
    </location>
</feature>
<feature type="active site" description="Charge relay system" evidence="6">
    <location>
        <position position="273"/>
    </location>
</feature>
<keyword evidence="4" id="KW-0378">Hydrolase</keyword>
<keyword evidence="3" id="KW-0645">Protease</keyword>
<evidence type="ECO:0008006" key="11">
    <source>
        <dbReference type="Google" id="ProtNLM"/>
    </source>
</evidence>
<dbReference type="Proteomes" id="UP000017081">
    <property type="component" value="Unassembled WGS sequence"/>
</dbReference>
<evidence type="ECO:0000259" key="7">
    <source>
        <dbReference type="Pfam" id="PF02016"/>
    </source>
</evidence>
<evidence type="ECO:0000259" key="8">
    <source>
        <dbReference type="Pfam" id="PF17676"/>
    </source>
</evidence>
<dbReference type="GO" id="GO:0008236">
    <property type="term" value="F:serine-type peptidase activity"/>
    <property type="evidence" value="ECO:0007669"/>
    <property type="project" value="UniProtKB-KW"/>
</dbReference>
<feature type="domain" description="LD-carboxypeptidase C-terminal" evidence="8">
    <location>
        <begin position="173"/>
        <end position="285"/>
    </location>
</feature>
<dbReference type="PANTHER" id="PTHR30237">
    <property type="entry name" value="MURAMOYLTETRAPEPTIDE CARBOXYPEPTIDASE"/>
    <property type="match status" value="1"/>
</dbReference>
<dbReference type="GO" id="GO:0006508">
    <property type="term" value="P:proteolysis"/>
    <property type="evidence" value="ECO:0007669"/>
    <property type="project" value="UniProtKB-KW"/>
</dbReference>
<gene>
    <name evidence="9" type="ORF">HMPREF0202_01202</name>
</gene>
<evidence type="ECO:0000256" key="4">
    <source>
        <dbReference type="ARBA" id="ARBA00022801"/>
    </source>
</evidence>
<dbReference type="CDD" id="cd07025">
    <property type="entry name" value="Peptidase_S66"/>
    <property type="match status" value="1"/>
</dbReference>
<evidence type="ECO:0000256" key="2">
    <source>
        <dbReference type="ARBA" id="ARBA00022645"/>
    </source>
</evidence>
<dbReference type="InterPro" id="IPR027461">
    <property type="entry name" value="Carboxypeptidase_A_C_sf"/>
</dbReference>
<dbReference type="PANTHER" id="PTHR30237:SF2">
    <property type="entry name" value="MUREIN TETRAPEPTIDE CARBOXYPEPTIDASE"/>
    <property type="match status" value="1"/>
</dbReference>
<keyword evidence="5" id="KW-0720">Serine protease</keyword>
<evidence type="ECO:0000256" key="1">
    <source>
        <dbReference type="ARBA" id="ARBA00010233"/>
    </source>
</evidence>
<dbReference type="SUPFAM" id="SSF141986">
    <property type="entry name" value="LD-carboxypeptidase A C-terminal domain-like"/>
    <property type="match status" value="1"/>
</dbReference>
<organism evidence="9 10">
    <name type="scientific">Cetobacterium somerae ATCC BAA-474</name>
    <dbReference type="NCBI Taxonomy" id="1319815"/>
    <lineage>
        <taxon>Bacteria</taxon>
        <taxon>Fusobacteriati</taxon>
        <taxon>Fusobacteriota</taxon>
        <taxon>Fusobacteriia</taxon>
        <taxon>Fusobacteriales</taxon>
        <taxon>Fusobacteriaceae</taxon>
        <taxon>Cetobacterium</taxon>
    </lineage>
</organism>
<dbReference type="InterPro" id="IPR029062">
    <property type="entry name" value="Class_I_gatase-like"/>
</dbReference>
<dbReference type="InterPro" id="IPR040449">
    <property type="entry name" value="Peptidase_S66_N"/>
</dbReference>
<dbReference type="Gene3D" id="3.40.50.10740">
    <property type="entry name" value="Class I glutamine amidotransferase-like"/>
    <property type="match status" value="1"/>
</dbReference>
<dbReference type="STRING" id="1319815.HMPREF0202_01202"/>
<evidence type="ECO:0000256" key="6">
    <source>
        <dbReference type="PIRSR" id="PIRSR028757-1"/>
    </source>
</evidence>
<protein>
    <recommendedName>
        <fullName evidence="11">LD-carboxypeptidase</fullName>
    </recommendedName>
</protein>
<proteinExistence type="inferred from homology"/>
<dbReference type="InterPro" id="IPR027478">
    <property type="entry name" value="LdcA_N"/>
</dbReference>
<dbReference type="InterPro" id="IPR040921">
    <property type="entry name" value="Peptidase_S66C"/>
</dbReference>
<evidence type="ECO:0000256" key="3">
    <source>
        <dbReference type="ARBA" id="ARBA00022670"/>
    </source>
</evidence>
<dbReference type="HOGENOM" id="CLU_034346_3_1_0"/>
<dbReference type="PIRSF" id="PIRSF028757">
    <property type="entry name" value="LD-carboxypeptidase"/>
    <property type="match status" value="1"/>
</dbReference>
<dbReference type="RefSeq" id="WP_023050741.1">
    <property type="nucleotide sequence ID" value="NZ_CP173065.2"/>
</dbReference>
<keyword evidence="10" id="KW-1185">Reference proteome</keyword>
<feature type="active site" description="Nucleophile" evidence="6">
    <location>
        <position position="106"/>
    </location>
</feature>
<dbReference type="InterPro" id="IPR003507">
    <property type="entry name" value="S66_fam"/>
</dbReference>
<accession>U7VDK0</accession>
<dbReference type="Gene3D" id="3.50.30.60">
    <property type="entry name" value="LD-carboxypeptidase A C-terminal domain-like"/>
    <property type="match status" value="1"/>
</dbReference>
<dbReference type="Pfam" id="PF17676">
    <property type="entry name" value="Peptidase_S66C"/>
    <property type="match status" value="1"/>
</dbReference>
<dbReference type="PATRIC" id="fig|1319815.3.peg.1155"/>
<dbReference type="AlphaFoldDB" id="U7VDK0"/>
<comment type="similarity">
    <text evidence="1">Belongs to the peptidase S66 family.</text>
</comment>
<evidence type="ECO:0000313" key="9">
    <source>
        <dbReference type="EMBL" id="ERT68878.1"/>
    </source>
</evidence>
<reference evidence="9 10" key="1">
    <citation type="submission" date="2013-08" db="EMBL/GenBank/DDBJ databases">
        <authorList>
            <person name="Weinstock G."/>
            <person name="Sodergren E."/>
            <person name="Wylie T."/>
            <person name="Fulton L."/>
            <person name="Fulton R."/>
            <person name="Fronick C."/>
            <person name="O'Laughlin M."/>
            <person name="Godfrey J."/>
            <person name="Miner T."/>
            <person name="Herter B."/>
            <person name="Appelbaum E."/>
            <person name="Cordes M."/>
            <person name="Lek S."/>
            <person name="Wollam A."/>
            <person name="Pepin K.H."/>
            <person name="Palsikar V.B."/>
            <person name="Mitreva M."/>
            <person name="Wilson R.K."/>
        </authorList>
    </citation>
    <scope>NUCLEOTIDE SEQUENCE [LARGE SCALE GENOMIC DNA]</scope>
    <source>
        <strain evidence="9 10">ATCC BAA-474</strain>
    </source>
</reference>
<dbReference type="EMBL" id="AXZF01000042">
    <property type="protein sequence ID" value="ERT68878.1"/>
    <property type="molecule type" value="Genomic_DNA"/>
</dbReference>
<dbReference type="GO" id="GO:0004180">
    <property type="term" value="F:carboxypeptidase activity"/>
    <property type="evidence" value="ECO:0007669"/>
    <property type="project" value="UniProtKB-KW"/>
</dbReference>